<accession>A0A8X8KJK6</accession>
<evidence type="ECO:0000259" key="2">
    <source>
        <dbReference type="Pfam" id="PF07995"/>
    </source>
</evidence>
<dbReference type="InterPro" id="IPR011042">
    <property type="entry name" value="6-blade_b-propeller_TolB-like"/>
</dbReference>
<organism evidence="3 4">
    <name type="scientific">Fertoeibacter niger</name>
    <dbReference type="NCBI Taxonomy" id="2656921"/>
    <lineage>
        <taxon>Bacteria</taxon>
        <taxon>Pseudomonadati</taxon>
        <taxon>Pseudomonadota</taxon>
        <taxon>Alphaproteobacteria</taxon>
        <taxon>Rhodobacterales</taxon>
        <taxon>Paracoccaceae</taxon>
        <taxon>Fertoeibacter</taxon>
    </lineage>
</organism>
<dbReference type="PANTHER" id="PTHR19328">
    <property type="entry name" value="HEDGEHOG-INTERACTING PROTEIN"/>
    <property type="match status" value="1"/>
</dbReference>
<dbReference type="InterPro" id="IPR012938">
    <property type="entry name" value="Glc/Sorbosone_DH"/>
</dbReference>
<evidence type="ECO:0000313" key="4">
    <source>
        <dbReference type="Proteomes" id="UP000484076"/>
    </source>
</evidence>
<dbReference type="PANTHER" id="PTHR19328:SF75">
    <property type="entry name" value="ALDOSE SUGAR DEHYDROGENASE YLII"/>
    <property type="match status" value="1"/>
</dbReference>
<feature type="domain" description="Glucose/Sorbosone dehydrogenase" evidence="2">
    <location>
        <begin position="39"/>
        <end position="347"/>
    </location>
</feature>
<gene>
    <name evidence="3" type="ORF">GEU84_002845</name>
</gene>
<feature type="chain" id="PRO_5036494236" evidence="1">
    <location>
        <begin position="23"/>
        <end position="353"/>
    </location>
</feature>
<dbReference type="Gene3D" id="2.120.10.30">
    <property type="entry name" value="TolB, C-terminal domain"/>
    <property type="match status" value="1"/>
</dbReference>
<keyword evidence="4" id="KW-1185">Reference proteome</keyword>
<protein>
    <submittedName>
        <fullName evidence="3">PQQ-dependent sugar dehydrogenase</fullName>
    </submittedName>
</protein>
<feature type="signal peptide" evidence="1">
    <location>
        <begin position="1"/>
        <end position="22"/>
    </location>
</feature>
<sequence length="353" mass="36560">MTTLSLSALIAGIAALPLAAAAAETSAGPVSITAMADGLDEPWGLAFLPDGRFLVTERGGRLTLHAADGAGEPAAVAGLPQVVVGGQGGLLDVMIPADFATTREVWLSFSAADGAGAGTAVGRGILSEDGARLDDFTTFHTVAGQPGGRHFGARLVEGPEGQVFLTTGDRGQAMLSQDPARGEGKVLLLGDSGAEVYSLGHRNPQGAALDAAGRLWVVEHGAKGGDELNLVEPGRNYGWPVISYGVDYDGSQIGEGQAKGGMQQPVHYWDPSIAPSGLMIHSGTLFDAWAGDVFTGSLKFDHISRLDPDNGYAEERIETPETARVRDVREGPDGAIWFLSVGNGAVYRMAPDT</sequence>
<dbReference type="Pfam" id="PF07995">
    <property type="entry name" value="GSDH"/>
    <property type="match status" value="1"/>
</dbReference>
<proteinExistence type="predicted"/>
<keyword evidence="1" id="KW-0732">Signal</keyword>
<dbReference type="AlphaFoldDB" id="A0A8X8KJK6"/>
<evidence type="ECO:0000313" key="3">
    <source>
        <dbReference type="EMBL" id="NUB43309.1"/>
    </source>
</evidence>
<dbReference type="SUPFAM" id="SSF50952">
    <property type="entry name" value="Soluble quinoprotein glucose dehydrogenase"/>
    <property type="match status" value="1"/>
</dbReference>
<dbReference type="EMBL" id="WHUT02000001">
    <property type="protein sequence ID" value="NUB43309.1"/>
    <property type="molecule type" value="Genomic_DNA"/>
</dbReference>
<name>A0A8X8KJK6_9RHOB</name>
<reference evidence="3" key="1">
    <citation type="submission" date="2020-05" db="EMBL/GenBank/DDBJ databases">
        <title>Fertoebacter nigrum gen. nov., sp. nov., a new member of the family Rhodobacteraceae.</title>
        <authorList>
            <person name="Szuroczki S."/>
            <person name="Abbaszade G."/>
            <person name="Buni D."/>
            <person name="Schumann P."/>
            <person name="Toth E."/>
        </authorList>
    </citation>
    <scope>NUCLEOTIDE SEQUENCE</scope>
    <source>
        <strain evidence="3">RG-N-1a</strain>
    </source>
</reference>
<dbReference type="InterPro" id="IPR011041">
    <property type="entry name" value="Quinoprot_gluc/sorb_DH_b-prop"/>
</dbReference>
<comment type="caution">
    <text evidence="3">The sequence shown here is derived from an EMBL/GenBank/DDBJ whole genome shotgun (WGS) entry which is preliminary data.</text>
</comment>
<evidence type="ECO:0000256" key="1">
    <source>
        <dbReference type="SAM" id="SignalP"/>
    </source>
</evidence>
<dbReference type="Proteomes" id="UP000484076">
    <property type="component" value="Unassembled WGS sequence"/>
</dbReference>